<dbReference type="InterPro" id="IPR000515">
    <property type="entry name" value="MetI-like"/>
</dbReference>
<dbReference type="Pfam" id="PF00528">
    <property type="entry name" value="BPD_transp_1"/>
    <property type="match status" value="1"/>
</dbReference>
<evidence type="ECO:0000256" key="6">
    <source>
        <dbReference type="ARBA" id="ARBA00023136"/>
    </source>
</evidence>
<evidence type="ECO:0000256" key="3">
    <source>
        <dbReference type="ARBA" id="ARBA00022475"/>
    </source>
</evidence>
<feature type="domain" description="ABC transmembrane type-1" evidence="8">
    <location>
        <begin position="94"/>
        <end position="310"/>
    </location>
</feature>
<evidence type="ECO:0000256" key="4">
    <source>
        <dbReference type="ARBA" id="ARBA00022692"/>
    </source>
</evidence>
<keyword evidence="6 7" id="KW-0472">Membrane</keyword>
<organism evidence="9 10">
    <name type="scientific">Pseudovibrio ascidiaceicola</name>
    <dbReference type="NCBI Taxonomy" id="285279"/>
    <lineage>
        <taxon>Bacteria</taxon>
        <taxon>Pseudomonadati</taxon>
        <taxon>Pseudomonadota</taxon>
        <taxon>Alphaproteobacteria</taxon>
        <taxon>Hyphomicrobiales</taxon>
        <taxon>Stappiaceae</taxon>
        <taxon>Pseudovibrio</taxon>
    </lineage>
</organism>
<reference evidence="9 10" key="1">
    <citation type="submission" date="2016-10" db="EMBL/GenBank/DDBJ databases">
        <authorList>
            <person name="Varghese N."/>
            <person name="Submissions S."/>
        </authorList>
    </citation>
    <scope>NUCLEOTIDE SEQUENCE [LARGE SCALE GENOMIC DNA]</scope>
    <source>
        <strain evidence="9 10">DSM 16392</strain>
    </source>
</reference>
<proteinExistence type="inferred from homology"/>
<feature type="transmembrane region" description="Helical" evidence="7">
    <location>
        <begin position="131"/>
        <end position="151"/>
    </location>
</feature>
<keyword evidence="4 7" id="KW-0812">Transmembrane</keyword>
<protein>
    <submittedName>
        <fullName evidence="9">Carbohydrate ABC transporter membrane protein 1, CUT1 family (TC 3.A.1.1.-)</fullName>
    </submittedName>
</protein>
<evidence type="ECO:0000313" key="10">
    <source>
        <dbReference type="Proteomes" id="UP000199598"/>
    </source>
</evidence>
<evidence type="ECO:0000256" key="7">
    <source>
        <dbReference type="RuleBase" id="RU363032"/>
    </source>
</evidence>
<keyword evidence="5 7" id="KW-1133">Transmembrane helix</keyword>
<accession>A0A1I3ZUU9</accession>
<dbReference type="InterPro" id="IPR035906">
    <property type="entry name" value="MetI-like_sf"/>
</dbReference>
<dbReference type="Gene3D" id="1.10.3720.10">
    <property type="entry name" value="MetI-like"/>
    <property type="match status" value="1"/>
</dbReference>
<feature type="transmembrane region" description="Helical" evidence="7">
    <location>
        <begin position="289"/>
        <end position="310"/>
    </location>
</feature>
<dbReference type="Proteomes" id="UP000199598">
    <property type="component" value="Unassembled WGS sequence"/>
</dbReference>
<dbReference type="PROSITE" id="PS50928">
    <property type="entry name" value="ABC_TM1"/>
    <property type="match status" value="1"/>
</dbReference>
<dbReference type="RefSeq" id="WP_093519623.1">
    <property type="nucleotide sequence ID" value="NZ_FOSK01000005.1"/>
</dbReference>
<dbReference type="SUPFAM" id="SSF161098">
    <property type="entry name" value="MetI-like"/>
    <property type="match status" value="1"/>
</dbReference>
<keyword evidence="2 7" id="KW-0813">Transport</keyword>
<sequence>MSVQHGSILTSQTQAGPFAGLANRLFGGNLRRADWIAFALLAPTLIFFSIGVLYPLFETIRVSFLDWTGLSQPKPAGFSNYTKLFRDANFWNALRVTLTWTLACTGISVAIGWSVALISGLAPKQTAPFRVAIFAAYGISETASGLMWLGILQPDFGLLNGILRLVGLEGWASPWLGEPSTAIWGVVAAYVWTQAGLPLLTCYAAIQAIPKSQLEAAHMDGASHFQILRYIMAPLSLPGVRIAIFINLLNSLKAFDMIHILTAGGPIRATETVGYFMYQESVIYFKQGYGAASTVVLLLAVIVCSIPLILDKASESK</sequence>
<dbReference type="CDD" id="cd06261">
    <property type="entry name" value="TM_PBP2"/>
    <property type="match status" value="1"/>
</dbReference>
<comment type="subcellular location">
    <subcellularLocation>
        <location evidence="1 7">Cell membrane</location>
        <topology evidence="1 7">Multi-pass membrane protein</topology>
    </subcellularLocation>
</comment>
<name>A0A1I3ZUU9_9HYPH</name>
<comment type="caution">
    <text evidence="9">The sequence shown here is derived from an EMBL/GenBank/DDBJ whole genome shotgun (WGS) entry which is preliminary data.</text>
</comment>
<gene>
    <name evidence="9" type="ORF">SAMN04488518_105291</name>
</gene>
<comment type="similarity">
    <text evidence="7">Belongs to the binding-protein-dependent transport system permease family.</text>
</comment>
<feature type="transmembrane region" description="Helical" evidence="7">
    <location>
        <begin position="98"/>
        <end position="119"/>
    </location>
</feature>
<evidence type="ECO:0000313" key="9">
    <source>
        <dbReference type="EMBL" id="SFK47680.1"/>
    </source>
</evidence>
<dbReference type="PANTHER" id="PTHR43005">
    <property type="entry name" value="BLR7065 PROTEIN"/>
    <property type="match status" value="1"/>
</dbReference>
<feature type="transmembrane region" description="Helical" evidence="7">
    <location>
        <begin position="35"/>
        <end position="57"/>
    </location>
</feature>
<evidence type="ECO:0000256" key="5">
    <source>
        <dbReference type="ARBA" id="ARBA00022989"/>
    </source>
</evidence>
<evidence type="ECO:0000256" key="2">
    <source>
        <dbReference type="ARBA" id="ARBA00022448"/>
    </source>
</evidence>
<keyword evidence="3" id="KW-1003">Cell membrane</keyword>
<dbReference type="PANTHER" id="PTHR43005:SF1">
    <property type="entry name" value="SPERMIDINE_PUTRESCINE TRANSPORT SYSTEM PERMEASE PROTEIN"/>
    <property type="match status" value="1"/>
</dbReference>
<feature type="transmembrane region" description="Helical" evidence="7">
    <location>
        <begin position="227"/>
        <end position="249"/>
    </location>
</feature>
<keyword evidence="10" id="KW-1185">Reference proteome</keyword>
<dbReference type="EMBL" id="FOSK01000005">
    <property type="protein sequence ID" value="SFK47680.1"/>
    <property type="molecule type" value="Genomic_DNA"/>
</dbReference>
<evidence type="ECO:0000259" key="8">
    <source>
        <dbReference type="PROSITE" id="PS50928"/>
    </source>
</evidence>
<feature type="transmembrane region" description="Helical" evidence="7">
    <location>
        <begin position="182"/>
        <end position="206"/>
    </location>
</feature>
<evidence type="ECO:0000256" key="1">
    <source>
        <dbReference type="ARBA" id="ARBA00004651"/>
    </source>
</evidence>